<dbReference type="OrthoDB" id="247217at2759"/>
<dbReference type="EMBL" id="MKKU01000019">
    <property type="protein sequence ID" value="RNF27016.1"/>
    <property type="molecule type" value="Genomic_DNA"/>
</dbReference>
<sequence>MVWGWVLRWLHPRGGREANNAQEDTLTNETLMESKRELNRLENDIVAITGALCRCEEMLTFLFRKEVQLREGFEAILMEMHDTVSGEWEETIKKNMDNIGSLQQLLRHIQQNREQLQDWGYRLHVKLQYLKEEKKSVAKSADILLSRLLGGTSFQQVPVAENDDDDDGGWRPVVAPPPVMVRFVEEYRDEEESKEEGRKHLP</sequence>
<dbReference type="AlphaFoldDB" id="A0A422QAK9"/>
<organism evidence="1 2">
    <name type="scientific">Trypanosoma conorhini</name>
    <dbReference type="NCBI Taxonomy" id="83891"/>
    <lineage>
        <taxon>Eukaryota</taxon>
        <taxon>Discoba</taxon>
        <taxon>Euglenozoa</taxon>
        <taxon>Kinetoplastea</taxon>
        <taxon>Metakinetoplastina</taxon>
        <taxon>Trypanosomatida</taxon>
        <taxon>Trypanosomatidae</taxon>
        <taxon>Trypanosoma</taxon>
    </lineage>
</organism>
<dbReference type="GeneID" id="40314311"/>
<accession>A0A422QAK9</accession>
<keyword evidence="2" id="KW-1185">Reference proteome</keyword>
<reference evidence="1 2" key="1">
    <citation type="journal article" date="2018" name="BMC Genomics">
        <title>Genomic comparison of Trypanosoma conorhini and Trypanosoma rangeli to Trypanosoma cruzi strains of high and low virulence.</title>
        <authorList>
            <person name="Bradwell K.R."/>
            <person name="Koparde V.N."/>
            <person name="Matveyev A.V."/>
            <person name="Serrano M.G."/>
            <person name="Alves J.M."/>
            <person name="Parikh H."/>
            <person name="Huang B."/>
            <person name="Lee V."/>
            <person name="Espinosa-Alvarez O."/>
            <person name="Ortiz P.A."/>
            <person name="Costa-Martins A.G."/>
            <person name="Teixeira M.M."/>
            <person name="Buck G.A."/>
        </authorList>
    </citation>
    <scope>NUCLEOTIDE SEQUENCE [LARGE SCALE GENOMIC DNA]</scope>
    <source>
        <strain evidence="1 2">025E</strain>
    </source>
</reference>
<name>A0A422QAK9_9TRYP</name>
<evidence type="ECO:0000313" key="2">
    <source>
        <dbReference type="Proteomes" id="UP000284403"/>
    </source>
</evidence>
<gene>
    <name evidence="1" type="ORF">Tco025E_00700</name>
</gene>
<dbReference type="Proteomes" id="UP000284403">
    <property type="component" value="Unassembled WGS sequence"/>
</dbReference>
<proteinExistence type="predicted"/>
<comment type="caution">
    <text evidence="1">The sequence shown here is derived from an EMBL/GenBank/DDBJ whole genome shotgun (WGS) entry which is preliminary data.</text>
</comment>
<protein>
    <submittedName>
        <fullName evidence="1">Uncharacterized protein</fullName>
    </submittedName>
</protein>
<dbReference type="RefSeq" id="XP_029232222.1">
    <property type="nucleotide sequence ID" value="XM_029367640.1"/>
</dbReference>
<evidence type="ECO:0000313" key="1">
    <source>
        <dbReference type="EMBL" id="RNF27016.1"/>
    </source>
</evidence>